<protein>
    <submittedName>
        <fullName evidence="2">Uncharacterized protein</fullName>
    </submittedName>
</protein>
<evidence type="ECO:0000313" key="2">
    <source>
        <dbReference type="EMBL" id="KAB8336804.1"/>
    </source>
</evidence>
<dbReference type="EMBL" id="VIBQ01000009">
    <property type="protein sequence ID" value="KAB8336804.1"/>
    <property type="molecule type" value="Genomic_DNA"/>
</dbReference>
<evidence type="ECO:0000256" key="1">
    <source>
        <dbReference type="SAM" id="MobiDB-lite"/>
    </source>
</evidence>
<sequence length="232" mass="25308">MSSPSLSTKTVAVVMPGLNASVTLTALELTLCDPPPRDVLDDFLYARDPRTAYYCHAHAKFYEKQGSFQNHLERHHSVSKHRAELLMLLDIIWKHERVRSSTLPHAASATDVVDLTSSPPSSSSPPHPSSSSYAPTAVTSQVDSSPLSGSLATSSTQISMTVRTGLMPSNTPCSARVASATAAPLDCEHFPAPLDFSFEPLDGLDDLNDPFYEGDWYSHNGWSEVDYSQERI</sequence>
<dbReference type="AlphaFoldDB" id="A0A5N6KNK4"/>
<name>A0A5N6KNK4_9ROSI</name>
<feature type="region of interest" description="Disordered" evidence="1">
    <location>
        <begin position="104"/>
        <end position="153"/>
    </location>
</feature>
<proteinExistence type="predicted"/>
<reference evidence="2 3" key="1">
    <citation type="submission" date="2019-06" db="EMBL/GenBank/DDBJ databases">
        <title>A chromosomal-level reference genome of Carpinus fangiana (Coryloideae, Betulaceae).</title>
        <authorList>
            <person name="Yang X."/>
            <person name="Wang Z."/>
            <person name="Zhang L."/>
            <person name="Hao G."/>
            <person name="Liu J."/>
            <person name="Yang Y."/>
        </authorList>
    </citation>
    <scope>NUCLEOTIDE SEQUENCE [LARGE SCALE GENOMIC DNA]</scope>
    <source>
        <strain evidence="2">Cfa_2016G</strain>
        <tissue evidence="2">Leaf</tissue>
    </source>
</reference>
<accession>A0A5N6KNK4</accession>
<comment type="caution">
    <text evidence="2">The sequence shown here is derived from an EMBL/GenBank/DDBJ whole genome shotgun (WGS) entry which is preliminary data.</text>
</comment>
<dbReference type="Proteomes" id="UP000327013">
    <property type="component" value="Unassembled WGS sequence"/>
</dbReference>
<feature type="compositionally biased region" description="Polar residues" evidence="1">
    <location>
        <begin position="133"/>
        <end position="143"/>
    </location>
</feature>
<gene>
    <name evidence="2" type="ORF">FH972_021113</name>
</gene>
<feature type="compositionally biased region" description="Low complexity" evidence="1">
    <location>
        <begin position="144"/>
        <end position="153"/>
    </location>
</feature>
<organism evidence="2 3">
    <name type="scientific">Carpinus fangiana</name>
    <dbReference type="NCBI Taxonomy" id="176857"/>
    <lineage>
        <taxon>Eukaryota</taxon>
        <taxon>Viridiplantae</taxon>
        <taxon>Streptophyta</taxon>
        <taxon>Embryophyta</taxon>
        <taxon>Tracheophyta</taxon>
        <taxon>Spermatophyta</taxon>
        <taxon>Magnoliopsida</taxon>
        <taxon>eudicotyledons</taxon>
        <taxon>Gunneridae</taxon>
        <taxon>Pentapetalae</taxon>
        <taxon>rosids</taxon>
        <taxon>fabids</taxon>
        <taxon>Fagales</taxon>
        <taxon>Betulaceae</taxon>
        <taxon>Carpinus</taxon>
    </lineage>
</organism>
<keyword evidence="3" id="KW-1185">Reference proteome</keyword>
<evidence type="ECO:0000313" key="3">
    <source>
        <dbReference type="Proteomes" id="UP000327013"/>
    </source>
</evidence>